<evidence type="ECO:0000256" key="1">
    <source>
        <dbReference type="SAM" id="SignalP"/>
    </source>
</evidence>
<gene>
    <name evidence="2" type="ORF">SR41_04020</name>
</gene>
<dbReference type="AlphaFoldDB" id="A0A0D1MAT4"/>
<name>A0A0D1MAT4_9SPHN</name>
<feature type="chain" id="PRO_5002233341" description="Preprotein translocase subunit YajC" evidence="1">
    <location>
        <begin position="21"/>
        <end position="194"/>
    </location>
</feature>
<keyword evidence="1" id="KW-0732">Signal</keyword>
<comment type="caution">
    <text evidence="2">The sequence shown here is derived from an EMBL/GenBank/DDBJ whole genome shotgun (WGS) entry which is preliminary data.</text>
</comment>
<dbReference type="Proteomes" id="UP000033203">
    <property type="component" value="Unassembled WGS sequence"/>
</dbReference>
<protein>
    <recommendedName>
        <fullName evidence="4">Preprotein translocase subunit YajC</fullName>
    </recommendedName>
</protein>
<evidence type="ECO:0000313" key="3">
    <source>
        <dbReference type="Proteomes" id="UP000033203"/>
    </source>
</evidence>
<feature type="signal peptide" evidence="1">
    <location>
        <begin position="1"/>
        <end position="20"/>
    </location>
</feature>
<accession>A0A0D1MAT4</accession>
<sequence length="194" mass="18359">MRTLALTIGTLMLMPAAAVAQQAPAAGASAQAGASATATTPTVGATIYDSAGVSLGTVASVTPQAIVLNTGTAQVPVPPASIGKTEKGFAMAMTKAQLDAAIASSQAQAQAAVKAKLVPGTAVTGLGGAALGTIKSADAEFVTLNTAKGEVKLPINGFSADASGKVIVGITAAQLAAATAASAAGAATSSAAPK</sequence>
<dbReference type="PATRIC" id="fig|1549858.7.peg.3314"/>
<evidence type="ECO:0008006" key="4">
    <source>
        <dbReference type="Google" id="ProtNLM"/>
    </source>
</evidence>
<dbReference type="EMBL" id="JXTP01000017">
    <property type="protein sequence ID" value="KIU29515.1"/>
    <property type="molecule type" value="Genomic_DNA"/>
</dbReference>
<organism evidence="2 3">
    <name type="scientific">Sphingomonas melonis</name>
    <dbReference type="NCBI Taxonomy" id="152682"/>
    <lineage>
        <taxon>Bacteria</taxon>
        <taxon>Pseudomonadati</taxon>
        <taxon>Pseudomonadota</taxon>
        <taxon>Alphaproteobacteria</taxon>
        <taxon>Sphingomonadales</taxon>
        <taxon>Sphingomonadaceae</taxon>
        <taxon>Sphingomonas</taxon>
    </lineage>
</organism>
<evidence type="ECO:0000313" key="2">
    <source>
        <dbReference type="EMBL" id="KIU29515.1"/>
    </source>
</evidence>
<proteinExistence type="predicted"/>
<reference evidence="2 3" key="1">
    <citation type="submission" date="2015-01" db="EMBL/GenBank/DDBJ databases">
        <title>Genome of Sphingomonas taxi strain 30a.</title>
        <authorList>
            <person name="Eevers N."/>
            <person name="Van Hamme J."/>
            <person name="Bottos E."/>
            <person name="Weyens N."/>
            <person name="Vangronsveld J."/>
        </authorList>
    </citation>
    <scope>NUCLEOTIDE SEQUENCE [LARGE SCALE GENOMIC DNA]</scope>
    <source>
        <strain evidence="2 3">30a</strain>
    </source>
</reference>